<organism evidence="1 2">
    <name type="scientific">Rhododendron molle</name>
    <name type="common">Chinese azalea</name>
    <name type="synonym">Azalea mollis</name>
    <dbReference type="NCBI Taxonomy" id="49168"/>
    <lineage>
        <taxon>Eukaryota</taxon>
        <taxon>Viridiplantae</taxon>
        <taxon>Streptophyta</taxon>
        <taxon>Embryophyta</taxon>
        <taxon>Tracheophyta</taxon>
        <taxon>Spermatophyta</taxon>
        <taxon>Magnoliopsida</taxon>
        <taxon>eudicotyledons</taxon>
        <taxon>Gunneridae</taxon>
        <taxon>Pentapetalae</taxon>
        <taxon>asterids</taxon>
        <taxon>Ericales</taxon>
        <taxon>Ericaceae</taxon>
        <taxon>Ericoideae</taxon>
        <taxon>Rhodoreae</taxon>
        <taxon>Rhododendron</taxon>
    </lineage>
</organism>
<keyword evidence="2" id="KW-1185">Reference proteome</keyword>
<dbReference type="EMBL" id="CM046398">
    <property type="protein sequence ID" value="KAI8531489.1"/>
    <property type="molecule type" value="Genomic_DNA"/>
</dbReference>
<dbReference type="Proteomes" id="UP001062846">
    <property type="component" value="Chromosome 11"/>
</dbReference>
<comment type="caution">
    <text evidence="1">The sequence shown here is derived from an EMBL/GenBank/DDBJ whole genome shotgun (WGS) entry which is preliminary data.</text>
</comment>
<name>A0ACC0LT35_RHOML</name>
<evidence type="ECO:0000313" key="1">
    <source>
        <dbReference type="EMBL" id="KAI8531489.1"/>
    </source>
</evidence>
<proteinExistence type="predicted"/>
<sequence>MMYSGMRKVTLGDTKTEILLQVPNMSMDIGVDMLSDDNFSEEECEDLRQKVKDGLLRKLTIVELEHKAKSLHEDITNHWIKRQLALLQNLIDRANEKGWRREYPFVICCKMSFRDLL</sequence>
<reference evidence="1" key="1">
    <citation type="submission" date="2022-02" db="EMBL/GenBank/DDBJ databases">
        <title>Plant Genome Project.</title>
        <authorList>
            <person name="Zhang R.-G."/>
        </authorList>
    </citation>
    <scope>NUCLEOTIDE SEQUENCE</scope>
    <source>
        <strain evidence="1">AT1</strain>
    </source>
</reference>
<accession>A0ACC0LT35</accession>
<protein>
    <submittedName>
        <fullName evidence="1">Uncharacterized protein</fullName>
    </submittedName>
</protein>
<evidence type="ECO:0000313" key="2">
    <source>
        <dbReference type="Proteomes" id="UP001062846"/>
    </source>
</evidence>
<gene>
    <name evidence="1" type="ORF">RHMOL_Rhmol11G0139900</name>
</gene>